<dbReference type="Proteomes" id="UP000475928">
    <property type="component" value="Unassembled WGS sequence"/>
</dbReference>
<reference evidence="1 2" key="1">
    <citation type="submission" date="2020-02" db="EMBL/GenBank/DDBJ databases">
        <title>Draft genome sequence of Lactococcus sp. Hs20B0-1.</title>
        <authorList>
            <person name="Noda S."/>
            <person name="Yuki M."/>
            <person name="Ohkuma M."/>
        </authorList>
    </citation>
    <scope>NUCLEOTIDE SEQUENCE [LARGE SCALE GENOMIC DNA]</scope>
    <source>
        <strain evidence="1 2">Hs20B0-1</strain>
    </source>
</reference>
<evidence type="ECO:0000313" key="2">
    <source>
        <dbReference type="Proteomes" id="UP000475928"/>
    </source>
</evidence>
<comment type="caution">
    <text evidence="1">The sequence shown here is derived from an EMBL/GenBank/DDBJ whole genome shotgun (WGS) entry which is preliminary data.</text>
</comment>
<dbReference type="RefSeq" id="WP_172354812.1">
    <property type="nucleotide sequence ID" value="NZ_BLLH01000001.1"/>
</dbReference>
<organism evidence="1 2">
    <name type="scientific">Pseudolactococcus insecticola</name>
    <dbReference type="NCBI Taxonomy" id="2709158"/>
    <lineage>
        <taxon>Bacteria</taxon>
        <taxon>Bacillati</taxon>
        <taxon>Bacillota</taxon>
        <taxon>Bacilli</taxon>
        <taxon>Lactobacillales</taxon>
        <taxon>Streptococcaceae</taxon>
        <taxon>Pseudolactococcus</taxon>
    </lineage>
</organism>
<evidence type="ECO:0000313" key="1">
    <source>
        <dbReference type="EMBL" id="GFH39850.1"/>
    </source>
</evidence>
<name>A0A6A0B3F1_9LACT</name>
<proteinExistence type="predicted"/>
<keyword evidence="2" id="KW-1185">Reference proteome</keyword>
<dbReference type="EMBL" id="BLLH01000001">
    <property type="protein sequence ID" value="GFH39850.1"/>
    <property type="molecule type" value="Genomic_DNA"/>
</dbReference>
<gene>
    <name evidence="1" type="ORF">Hs20B_02480</name>
</gene>
<protein>
    <recommendedName>
        <fullName evidence="3">Phage protein</fullName>
    </recommendedName>
</protein>
<dbReference type="AlphaFoldDB" id="A0A6A0B3F1"/>
<accession>A0A6A0B3F1</accession>
<evidence type="ECO:0008006" key="3">
    <source>
        <dbReference type="Google" id="ProtNLM"/>
    </source>
</evidence>
<sequence length="116" mass="13017">MSFSKEIKGKTVMFTKGARFFEKLGKLSKASAKDSEGASVEIEAPAMAIESLKNLSGEVDRDEIVFLMSKVAYAMQVQLSRDEFIDYLEDLDNSDLIELTQKVKSELETEKKLTLI</sequence>